<organism evidence="1">
    <name type="scientific">Catovirus CTV1</name>
    <dbReference type="NCBI Taxonomy" id="1977631"/>
    <lineage>
        <taxon>Viruses</taxon>
        <taxon>Varidnaviria</taxon>
        <taxon>Bamfordvirae</taxon>
        <taxon>Nucleocytoviricota</taxon>
        <taxon>Megaviricetes</taxon>
        <taxon>Imitervirales</taxon>
        <taxon>Mimiviridae</taxon>
        <taxon>Klosneuvirinae</taxon>
        <taxon>Catovirus</taxon>
    </lineage>
</organism>
<name>A0A1V0SBD8_9VIRU</name>
<dbReference type="EMBL" id="KY684083">
    <property type="protein sequence ID" value="ARF08984.1"/>
    <property type="molecule type" value="Genomic_DNA"/>
</dbReference>
<accession>A0A1V0SBD8</accession>
<evidence type="ECO:0000313" key="1">
    <source>
        <dbReference type="EMBL" id="ARF08984.1"/>
    </source>
</evidence>
<protein>
    <submittedName>
        <fullName evidence="1">Uncharacterized protein</fullName>
    </submittedName>
</protein>
<reference evidence="1" key="1">
    <citation type="journal article" date="2017" name="Science">
        <title>Giant viruses with an expanded complement of translation system components.</title>
        <authorList>
            <person name="Schulz F."/>
            <person name="Yutin N."/>
            <person name="Ivanova N.N."/>
            <person name="Ortega D.R."/>
            <person name="Lee T.K."/>
            <person name="Vierheilig J."/>
            <person name="Daims H."/>
            <person name="Horn M."/>
            <person name="Wagner M."/>
            <person name="Jensen G.J."/>
            <person name="Kyrpides N.C."/>
            <person name="Koonin E.V."/>
            <person name="Woyke T."/>
        </authorList>
    </citation>
    <scope>NUCLEOTIDE SEQUENCE</scope>
    <source>
        <strain evidence="1">CTV1</strain>
    </source>
</reference>
<gene>
    <name evidence="1" type="ORF">Catovirus_1_1034</name>
</gene>
<sequence length="308" mass="37488">METKKCKGCNIDKPLENFYFRKNRGYYESKCNLCLSNLRKISRQNPDVLERHKNAVKKYSKNNNLNEYYKTYRQKNAEKIKKRQQSYYEKNKELLKLKSKQSKMIIKEKIKNNMMIKPNIKNKICKRCLIDKEIKHFTFRTTKYVYESRCKQCKKEIEKIRRDEKKEIINQKRRANPKPKTPVQKICSNLRSRVNGLIKNREGKNMYLKLLGCQKQFLIKWFEYIFEKDKHLGMNWDNYGEKWQIDHVTPCAHFNLLIPEEQYKCFHWTNLCPVLAEYNLSKLDKIVPEDIRRQKIRVSRFKKFNNCV</sequence>
<proteinExistence type="predicted"/>